<dbReference type="PANTHER" id="PTHR12176:SF78">
    <property type="entry name" value="EEF1A LYSINE AND N-TERMINAL METHYLTRANSFERASE"/>
    <property type="match status" value="1"/>
</dbReference>
<evidence type="ECO:0000256" key="5">
    <source>
        <dbReference type="SAM" id="MobiDB-lite"/>
    </source>
</evidence>
<evidence type="ECO:0000256" key="4">
    <source>
        <dbReference type="ARBA" id="ARBA00023268"/>
    </source>
</evidence>
<dbReference type="InterPro" id="IPR051419">
    <property type="entry name" value="Lys/N-term_MeTrsfase_sf"/>
</dbReference>
<evidence type="ECO:0000313" key="8">
    <source>
        <dbReference type="Proteomes" id="UP000011083"/>
    </source>
</evidence>
<dbReference type="Pfam" id="PF08241">
    <property type="entry name" value="Methyltransf_11"/>
    <property type="match status" value="1"/>
</dbReference>
<evidence type="ECO:0000313" key="7">
    <source>
        <dbReference type="EMBL" id="ELR24919.1"/>
    </source>
</evidence>
<feature type="region of interest" description="Disordered" evidence="5">
    <location>
        <begin position="239"/>
        <end position="266"/>
    </location>
</feature>
<dbReference type="Proteomes" id="UP000011083">
    <property type="component" value="Unassembled WGS sequence"/>
</dbReference>
<dbReference type="AlphaFoldDB" id="L8HH68"/>
<accession>L8HH68</accession>
<evidence type="ECO:0000256" key="1">
    <source>
        <dbReference type="ARBA" id="ARBA00008361"/>
    </source>
</evidence>
<dbReference type="InterPro" id="IPR013216">
    <property type="entry name" value="Methyltransf_11"/>
</dbReference>
<proteinExistence type="inferred from homology"/>
<feature type="compositionally biased region" description="Polar residues" evidence="5">
    <location>
        <begin position="107"/>
        <end position="117"/>
    </location>
</feature>
<dbReference type="EMBL" id="KB007811">
    <property type="protein sequence ID" value="ELR24919.1"/>
    <property type="molecule type" value="Genomic_DNA"/>
</dbReference>
<keyword evidence="3 7" id="KW-0808">Transferase</keyword>
<dbReference type="SUPFAM" id="SSF53335">
    <property type="entry name" value="S-adenosyl-L-methionine-dependent methyltransferases"/>
    <property type="match status" value="1"/>
</dbReference>
<dbReference type="GO" id="GO:0008757">
    <property type="term" value="F:S-adenosylmethionine-dependent methyltransferase activity"/>
    <property type="evidence" value="ECO:0007669"/>
    <property type="project" value="InterPro"/>
</dbReference>
<evidence type="ECO:0000259" key="6">
    <source>
        <dbReference type="Pfam" id="PF08241"/>
    </source>
</evidence>
<sequence>MAERSTPSCVNYWDDFYSEGGPGYVDTYEWYLLYPDIRPFLVANLPAEGQRILHIGCGNSVVGEKIVNDPELPTGVTVVNIDNCELIVEKMRERQREAYSAAASASTTKPSGRGQTSADKKRRAAGKSGHGGGAAPDIDEMLSRCTYELMGVENMTLEDNSFDLCLDKGCLDALLSTGEAEEGTNETIQQMMREVYRVLKPGAKFLIFSKNDSFITNPYFYISDDVDWEVQADTFDRSTVAAGREGKKGGGGRSNANSNGDGSGGPGGATLARTFYLYTLTSCKPE</sequence>
<gene>
    <name evidence="7" type="ORF">ACA1_175970</name>
</gene>
<keyword evidence="8" id="KW-1185">Reference proteome</keyword>
<dbReference type="GO" id="GO:0032259">
    <property type="term" value="P:methylation"/>
    <property type="evidence" value="ECO:0007669"/>
    <property type="project" value="UniProtKB-KW"/>
</dbReference>
<feature type="domain" description="Methyltransferase type 11" evidence="6">
    <location>
        <begin position="145"/>
        <end position="207"/>
    </location>
</feature>
<protein>
    <submittedName>
        <fullName evidence="7">Methyltransferase domain containing protein</fullName>
    </submittedName>
</protein>
<dbReference type="KEGG" id="acan:ACA1_175970"/>
<dbReference type="OrthoDB" id="411785at2759"/>
<organism evidence="7 8">
    <name type="scientific">Acanthamoeba castellanii (strain ATCC 30010 / Neff)</name>
    <dbReference type="NCBI Taxonomy" id="1257118"/>
    <lineage>
        <taxon>Eukaryota</taxon>
        <taxon>Amoebozoa</taxon>
        <taxon>Discosea</taxon>
        <taxon>Longamoebia</taxon>
        <taxon>Centramoebida</taxon>
        <taxon>Acanthamoebidae</taxon>
        <taxon>Acanthamoeba</taxon>
    </lineage>
</organism>
<reference evidence="7 8" key="1">
    <citation type="journal article" date="2013" name="Genome Biol.">
        <title>Genome of Acanthamoeba castellanii highlights extensive lateral gene transfer and early evolution of tyrosine kinase signaling.</title>
        <authorList>
            <person name="Clarke M."/>
            <person name="Lohan A.J."/>
            <person name="Liu B."/>
            <person name="Lagkouvardos I."/>
            <person name="Roy S."/>
            <person name="Zafar N."/>
            <person name="Bertelli C."/>
            <person name="Schilde C."/>
            <person name="Kianianmomeni A."/>
            <person name="Burglin T.R."/>
            <person name="Frech C."/>
            <person name="Turcotte B."/>
            <person name="Kopec K.O."/>
            <person name="Synnott J.M."/>
            <person name="Choo C."/>
            <person name="Paponov I."/>
            <person name="Finkler A."/>
            <person name="Soon Heng Tan C."/>
            <person name="Hutchins A.P."/>
            <person name="Weinmeier T."/>
            <person name="Rattei T."/>
            <person name="Chu J.S."/>
            <person name="Gimenez G."/>
            <person name="Irimia M."/>
            <person name="Rigden D.J."/>
            <person name="Fitzpatrick D.A."/>
            <person name="Lorenzo-Morales J."/>
            <person name="Bateman A."/>
            <person name="Chiu C.H."/>
            <person name="Tang P."/>
            <person name="Hegemann P."/>
            <person name="Fromm H."/>
            <person name="Raoult D."/>
            <person name="Greub G."/>
            <person name="Miranda-Saavedra D."/>
            <person name="Chen N."/>
            <person name="Nash P."/>
            <person name="Ginger M.L."/>
            <person name="Horn M."/>
            <person name="Schaap P."/>
            <person name="Caler L."/>
            <person name="Loftus B."/>
        </authorList>
    </citation>
    <scope>NUCLEOTIDE SEQUENCE [LARGE SCALE GENOMIC DNA]</scope>
    <source>
        <strain evidence="7 8">Neff</strain>
    </source>
</reference>
<evidence type="ECO:0000256" key="3">
    <source>
        <dbReference type="ARBA" id="ARBA00022679"/>
    </source>
</evidence>
<keyword evidence="4" id="KW-0511">Multifunctional enzyme</keyword>
<name>L8HH68_ACACF</name>
<comment type="similarity">
    <text evidence="1">Belongs to the methyltransferase superfamily.</text>
</comment>
<dbReference type="VEuPathDB" id="AmoebaDB:ACA1_175970"/>
<dbReference type="InterPro" id="IPR029063">
    <property type="entry name" value="SAM-dependent_MTases_sf"/>
</dbReference>
<feature type="region of interest" description="Disordered" evidence="5">
    <location>
        <begin position="98"/>
        <end position="135"/>
    </location>
</feature>
<dbReference type="RefSeq" id="XP_004356819.1">
    <property type="nucleotide sequence ID" value="XM_004356766.1"/>
</dbReference>
<dbReference type="Gene3D" id="3.40.50.150">
    <property type="entry name" value="Vaccinia Virus protein VP39"/>
    <property type="match status" value="1"/>
</dbReference>
<evidence type="ECO:0000256" key="2">
    <source>
        <dbReference type="ARBA" id="ARBA00022603"/>
    </source>
</evidence>
<keyword evidence="2 7" id="KW-0489">Methyltransferase</keyword>
<dbReference type="GeneID" id="14925954"/>
<dbReference type="PANTHER" id="PTHR12176">
    <property type="entry name" value="SAM-DEPENDENT METHYLTRANSFERASE SUPERFAMILY PROTEIN"/>
    <property type="match status" value="1"/>
</dbReference>